<keyword evidence="2" id="KW-1185">Reference proteome</keyword>
<dbReference type="InterPro" id="IPR032675">
    <property type="entry name" value="LRR_dom_sf"/>
</dbReference>
<dbReference type="EMBL" id="JAYWIO010000006">
    <property type="protein sequence ID" value="KAK7255163.1"/>
    <property type="molecule type" value="Genomic_DNA"/>
</dbReference>
<dbReference type="GO" id="GO:0019005">
    <property type="term" value="C:SCF ubiquitin ligase complex"/>
    <property type="evidence" value="ECO:0007669"/>
    <property type="project" value="TreeGrafter"/>
</dbReference>
<dbReference type="Proteomes" id="UP001372338">
    <property type="component" value="Unassembled WGS sequence"/>
</dbReference>
<comment type="caution">
    <text evidence="1">The sequence shown here is derived from an EMBL/GenBank/DDBJ whole genome shotgun (WGS) entry which is preliminary data.</text>
</comment>
<dbReference type="SUPFAM" id="SSF52047">
    <property type="entry name" value="RNI-like"/>
    <property type="match status" value="2"/>
</dbReference>
<dbReference type="GO" id="GO:0031146">
    <property type="term" value="P:SCF-dependent proteasomal ubiquitin-dependent protein catabolic process"/>
    <property type="evidence" value="ECO:0007669"/>
    <property type="project" value="TreeGrafter"/>
</dbReference>
<reference evidence="1 2" key="1">
    <citation type="submission" date="2024-01" db="EMBL/GenBank/DDBJ databases">
        <title>The genomes of 5 underutilized Papilionoideae crops provide insights into root nodulation and disease resistanc.</title>
        <authorList>
            <person name="Yuan L."/>
        </authorList>
    </citation>
    <scope>NUCLEOTIDE SEQUENCE [LARGE SCALE GENOMIC DNA]</scope>
    <source>
        <strain evidence="1">ZHUSHIDOU_FW_LH</strain>
        <tissue evidence="1">Leaf</tissue>
    </source>
</reference>
<dbReference type="InterPro" id="IPR006553">
    <property type="entry name" value="Leu-rich_rpt_Cys-con_subtyp"/>
</dbReference>
<accession>A0AAN9EDC9</accession>
<dbReference type="SMART" id="SM00367">
    <property type="entry name" value="LRR_CC"/>
    <property type="match status" value="5"/>
</dbReference>
<dbReference type="Gene3D" id="3.80.10.10">
    <property type="entry name" value="Ribonuclease Inhibitor"/>
    <property type="match status" value="2"/>
</dbReference>
<evidence type="ECO:0000313" key="2">
    <source>
        <dbReference type="Proteomes" id="UP001372338"/>
    </source>
</evidence>
<gene>
    <name evidence="1" type="ORF">RIF29_28567</name>
</gene>
<proteinExistence type="predicted"/>
<dbReference type="AlphaFoldDB" id="A0AAN9EDC9"/>
<name>A0AAN9EDC9_CROPI</name>
<protein>
    <submittedName>
        <fullName evidence="1">Uncharacterized protein</fullName>
    </submittedName>
</protein>
<dbReference type="PANTHER" id="PTHR13318">
    <property type="entry name" value="PARTNER OF PAIRED, ISOFORM B-RELATED"/>
    <property type="match status" value="1"/>
</dbReference>
<sequence length="644" mass="71731">MEETLTYDCFARIMSLTQEHDHENASLVAKAFLSLTNELRTSLNVFHNTVLTLLPRFPNVSSLSFHGLPYSEMESALLKISESALNIKYLDVSNHSAIPRRGLTCLAEKVASSLISLNCSKMGKLNGWDIRIIAECFPLLEHLDISYPQDSMQRLSYSGIEDSDSPVCPSAFKAMCLELPNLRSINLSGNFLLKDDMLLFLCNNSSSLEELAVVQCCYLTPSCIASAISSNKKLKSVSLGAKFNRDVGRCLSSLRTLSSIELVNARICDGFLRSIGESRLPLAKLILEACVGYSFVGLRDLSSRCDLITHLGIEYANFLEDENMVEISLLLGKRLRIVQLGHCTNLTELTFFAITRNCNLLCDISMEKTSFGQNEVQMDIAFVNPNVTYIDLSYNDLANTSLHTLVILFPNVKKLILKGCQNFSDIRRWSEMNMESLNFSRTRINDDFLVSISTWCNCLLSLNLDGCSKITGRGVMRVIKSCKKLREITLTGCYRVKANVIALMVLRRPTLRRISVPRSCDVRSEVIVEKEICSPSFILVRARGNSSYLVDAMFLSIYTSPPKIKQEGESSLHFYQIGAFTVRKTGITAVDDHQEDGFTMLIPGCVGSDACRDVKGITMPINGCQTLNIRVSNFYANFGNLGAV</sequence>
<evidence type="ECO:0000313" key="1">
    <source>
        <dbReference type="EMBL" id="KAK7255163.1"/>
    </source>
</evidence>
<organism evidence="1 2">
    <name type="scientific">Crotalaria pallida</name>
    <name type="common">Smooth rattlebox</name>
    <name type="synonym">Crotalaria striata</name>
    <dbReference type="NCBI Taxonomy" id="3830"/>
    <lineage>
        <taxon>Eukaryota</taxon>
        <taxon>Viridiplantae</taxon>
        <taxon>Streptophyta</taxon>
        <taxon>Embryophyta</taxon>
        <taxon>Tracheophyta</taxon>
        <taxon>Spermatophyta</taxon>
        <taxon>Magnoliopsida</taxon>
        <taxon>eudicotyledons</taxon>
        <taxon>Gunneridae</taxon>
        <taxon>Pentapetalae</taxon>
        <taxon>rosids</taxon>
        <taxon>fabids</taxon>
        <taxon>Fabales</taxon>
        <taxon>Fabaceae</taxon>
        <taxon>Papilionoideae</taxon>
        <taxon>50 kb inversion clade</taxon>
        <taxon>genistoids sensu lato</taxon>
        <taxon>core genistoids</taxon>
        <taxon>Crotalarieae</taxon>
        <taxon>Crotalaria</taxon>
    </lineage>
</organism>